<dbReference type="InterPro" id="IPR036236">
    <property type="entry name" value="Znf_C2H2_sf"/>
</dbReference>
<dbReference type="PROSITE" id="PS50157">
    <property type="entry name" value="ZINC_FINGER_C2H2_2"/>
    <property type="match status" value="1"/>
</dbReference>
<keyword evidence="5" id="KW-1185">Reference proteome</keyword>
<dbReference type="InterPro" id="IPR013087">
    <property type="entry name" value="Znf_C2H2_type"/>
</dbReference>
<evidence type="ECO:0000313" key="4">
    <source>
        <dbReference type="EMBL" id="KZT21901.1"/>
    </source>
</evidence>
<dbReference type="Gene3D" id="3.30.160.60">
    <property type="entry name" value="Classic Zinc Finger"/>
    <property type="match status" value="1"/>
</dbReference>
<dbReference type="AlphaFoldDB" id="A0A165Q4E8"/>
<dbReference type="STRING" id="1314782.A0A165Q4E8"/>
<dbReference type="OrthoDB" id="2787989at2759"/>
<dbReference type="InParanoid" id="A0A165Q4E8"/>
<evidence type="ECO:0000313" key="5">
    <source>
        <dbReference type="Proteomes" id="UP000076761"/>
    </source>
</evidence>
<evidence type="ECO:0000256" key="2">
    <source>
        <dbReference type="SAM" id="MobiDB-lite"/>
    </source>
</evidence>
<name>A0A165Q4E8_9AGAM</name>
<keyword evidence="1" id="KW-0863">Zinc-finger</keyword>
<proteinExistence type="predicted"/>
<dbReference type="EMBL" id="KV425601">
    <property type="protein sequence ID" value="KZT21901.1"/>
    <property type="molecule type" value="Genomic_DNA"/>
</dbReference>
<sequence>MRRRLPSGSYKLCNCILNLRRQNESKKHIVAHILELKGQGLTGEHIKCPWPECTQYAKLENLARHISHVHLRLNFLCRFCGKSLARKDALKRHCASQHPNMIHGDFPLGEDQDEDEPEEAAPMEGCVQEQSAAEHVQQAEITQQAQQDGVIYIQAQQEEVVQEQAQQEQQEQQEGPEGQAQQEEVAQVLTQQGYDHDQSNDGSVQHGTDAAA</sequence>
<feature type="domain" description="C2H2-type" evidence="3">
    <location>
        <begin position="75"/>
        <end position="98"/>
    </location>
</feature>
<dbReference type="SMART" id="SM00355">
    <property type="entry name" value="ZnF_C2H2"/>
    <property type="match status" value="2"/>
</dbReference>
<accession>A0A165Q4E8</accession>
<dbReference type="PROSITE" id="PS00028">
    <property type="entry name" value="ZINC_FINGER_C2H2_1"/>
    <property type="match status" value="1"/>
</dbReference>
<evidence type="ECO:0000256" key="1">
    <source>
        <dbReference type="PROSITE-ProRule" id="PRU00042"/>
    </source>
</evidence>
<feature type="region of interest" description="Disordered" evidence="2">
    <location>
        <begin position="98"/>
        <end position="141"/>
    </location>
</feature>
<keyword evidence="1" id="KW-0862">Zinc</keyword>
<feature type="compositionally biased region" description="Acidic residues" evidence="2">
    <location>
        <begin position="108"/>
        <end position="121"/>
    </location>
</feature>
<protein>
    <recommendedName>
        <fullName evidence="3">C2H2-type domain-containing protein</fullName>
    </recommendedName>
</protein>
<evidence type="ECO:0000259" key="3">
    <source>
        <dbReference type="PROSITE" id="PS50157"/>
    </source>
</evidence>
<dbReference type="SUPFAM" id="SSF57667">
    <property type="entry name" value="beta-beta-alpha zinc fingers"/>
    <property type="match status" value="1"/>
</dbReference>
<dbReference type="GO" id="GO:0008270">
    <property type="term" value="F:zinc ion binding"/>
    <property type="evidence" value="ECO:0007669"/>
    <property type="project" value="UniProtKB-KW"/>
</dbReference>
<feature type="region of interest" description="Disordered" evidence="2">
    <location>
        <begin position="159"/>
        <end position="212"/>
    </location>
</feature>
<organism evidence="4 5">
    <name type="scientific">Neolentinus lepideus HHB14362 ss-1</name>
    <dbReference type="NCBI Taxonomy" id="1314782"/>
    <lineage>
        <taxon>Eukaryota</taxon>
        <taxon>Fungi</taxon>
        <taxon>Dikarya</taxon>
        <taxon>Basidiomycota</taxon>
        <taxon>Agaricomycotina</taxon>
        <taxon>Agaricomycetes</taxon>
        <taxon>Gloeophyllales</taxon>
        <taxon>Gloeophyllaceae</taxon>
        <taxon>Neolentinus</taxon>
    </lineage>
</organism>
<feature type="compositionally biased region" description="Low complexity" evidence="2">
    <location>
        <begin position="159"/>
        <end position="188"/>
    </location>
</feature>
<dbReference type="Proteomes" id="UP000076761">
    <property type="component" value="Unassembled WGS sequence"/>
</dbReference>
<keyword evidence="1" id="KW-0479">Metal-binding</keyword>
<reference evidence="4 5" key="1">
    <citation type="journal article" date="2016" name="Mol. Biol. Evol.">
        <title>Comparative Genomics of Early-Diverging Mushroom-Forming Fungi Provides Insights into the Origins of Lignocellulose Decay Capabilities.</title>
        <authorList>
            <person name="Nagy L.G."/>
            <person name="Riley R."/>
            <person name="Tritt A."/>
            <person name="Adam C."/>
            <person name="Daum C."/>
            <person name="Floudas D."/>
            <person name="Sun H."/>
            <person name="Yadav J.S."/>
            <person name="Pangilinan J."/>
            <person name="Larsson K.H."/>
            <person name="Matsuura K."/>
            <person name="Barry K."/>
            <person name="Labutti K."/>
            <person name="Kuo R."/>
            <person name="Ohm R.A."/>
            <person name="Bhattacharya S.S."/>
            <person name="Shirouzu T."/>
            <person name="Yoshinaga Y."/>
            <person name="Martin F.M."/>
            <person name="Grigoriev I.V."/>
            <person name="Hibbett D.S."/>
        </authorList>
    </citation>
    <scope>NUCLEOTIDE SEQUENCE [LARGE SCALE GENOMIC DNA]</scope>
    <source>
        <strain evidence="4 5">HHB14362 ss-1</strain>
    </source>
</reference>
<gene>
    <name evidence="4" type="ORF">NEOLEDRAFT_1072556</name>
</gene>